<dbReference type="Pfam" id="PF06831">
    <property type="entry name" value="H2TH"/>
    <property type="match status" value="1"/>
</dbReference>
<dbReference type="EC" id="4.2.99.18" evidence="15"/>
<dbReference type="CDD" id="cd08966">
    <property type="entry name" value="EcFpg-like_N"/>
    <property type="match status" value="1"/>
</dbReference>
<feature type="domain" description="Formamidopyrimidine-DNA glycosylase catalytic" evidence="17">
    <location>
        <begin position="2"/>
        <end position="117"/>
    </location>
</feature>
<organism evidence="18 19">
    <name type="scientific">Candidatus Nucleicultrix amoebiphila FS5</name>
    <dbReference type="NCBI Taxonomy" id="1414854"/>
    <lineage>
        <taxon>Bacteria</taxon>
        <taxon>Pseudomonadati</taxon>
        <taxon>Pseudomonadota</taxon>
        <taxon>Alphaproteobacteria</taxon>
        <taxon>Holosporales</taxon>
        <taxon>Candidatus Nucleicultricaceae</taxon>
        <taxon>Candidatus Nucleicultrix</taxon>
    </lineage>
</organism>
<dbReference type="SUPFAM" id="SSF57716">
    <property type="entry name" value="Glucocorticoid receptor-like (DNA-binding domain)"/>
    <property type="match status" value="1"/>
</dbReference>
<keyword evidence="12 15" id="KW-0511">Multifunctional enzyme</keyword>
<feature type="active site" description="Proton donor; for beta-elimination activity" evidence="15">
    <location>
        <position position="58"/>
    </location>
</feature>
<comment type="cofactor">
    <cofactor evidence="15">
        <name>Zn(2+)</name>
        <dbReference type="ChEBI" id="CHEBI:29105"/>
    </cofactor>
    <text evidence="15">Binds 1 zinc ion per subunit.</text>
</comment>
<keyword evidence="10 15" id="KW-0234">DNA repair</keyword>
<dbReference type="InterPro" id="IPR035937">
    <property type="entry name" value="FPG_N"/>
</dbReference>
<dbReference type="GO" id="GO:0006284">
    <property type="term" value="P:base-excision repair"/>
    <property type="evidence" value="ECO:0007669"/>
    <property type="project" value="InterPro"/>
</dbReference>
<accession>A0A1W6N699</accession>
<keyword evidence="13 15" id="KW-0326">Glycosidase</keyword>
<evidence type="ECO:0000256" key="12">
    <source>
        <dbReference type="ARBA" id="ARBA00023268"/>
    </source>
</evidence>
<evidence type="ECO:0000256" key="9">
    <source>
        <dbReference type="ARBA" id="ARBA00023125"/>
    </source>
</evidence>
<feature type="binding site" evidence="15">
    <location>
        <position position="157"/>
    </location>
    <ligand>
        <name>DNA</name>
        <dbReference type="ChEBI" id="CHEBI:16991"/>
    </ligand>
</feature>
<dbReference type="KEGG" id="naf:GQ61_08765"/>
<feature type="binding site" evidence="15">
    <location>
        <position position="114"/>
    </location>
    <ligand>
        <name>DNA</name>
        <dbReference type="ChEBI" id="CHEBI:16991"/>
    </ligand>
</feature>
<dbReference type="PANTHER" id="PTHR22993">
    <property type="entry name" value="FORMAMIDOPYRIMIDINE-DNA GLYCOSYLASE"/>
    <property type="match status" value="1"/>
</dbReference>
<evidence type="ECO:0000256" key="10">
    <source>
        <dbReference type="ARBA" id="ARBA00023204"/>
    </source>
</evidence>
<dbReference type="Proteomes" id="UP000237351">
    <property type="component" value="Chromosome"/>
</dbReference>
<evidence type="ECO:0000313" key="19">
    <source>
        <dbReference type="Proteomes" id="UP000237351"/>
    </source>
</evidence>
<dbReference type="GO" id="GO:0034039">
    <property type="term" value="F:8-oxo-7,8-dihydroguanine DNA N-glycosylase activity"/>
    <property type="evidence" value="ECO:0007669"/>
    <property type="project" value="TreeGrafter"/>
</dbReference>
<dbReference type="FunFam" id="1.10.8.50:FF:000003">
    <property type="entry name" value="Formamidopyrimidine-DNA glycosylase"/>
    <property type="match status" value="1"/>
</dbReference>
<protein>
    <recommendedName>
        <fullName evidence="15">Formamidopyrimidine-DNA glycosylase</fullName>
        <shortName evidence="15">Fapy-DNA glycosylase</shortName>
        <ecNumber evidence="15">3.2.2.23</ecNumber>
    </recommendedName>
    <alternativeName>
        <fullName evidence="15">DNA-(apurinic or apyrimidinic site) lyase MutM</fullName>
        <shortName evidence="15">AP lyase MutM</shortName>
        <ecNumber evidence="15">4.2.99.18</ecNumber>
    </alternativeName>
</protein>
<proteinExistence type="inferred from homology"/>
<evidence type="ECO:0000256" key="2">
    <source>
        <dbReference type="ARBA" id="ARBA00009409"/>
    </source>
</evidence>
<dbReference type="EMBL" id="CP008743">
    <property type="protein sequence ID" value="ARN85363.1"/>
    <property type="molecule type" value="Genomic_DNA"/>
</dbReference>
<sequence>MPELPEVETIRLGLTPVLRKQTITKVLVKRHDLRQPIPKDFARRLTGLTINRLSRRAKYLLMHFEGQNFCLLIHLGMSGRLLVFAKDMPIDKSPHDHWSFEFKSGTRLVYRDPRRFGLALLLEVKDINKHRLLSHLGVEPFDKAFNSDFLEKMFKGKKVSIKNAIIDQKIIVGVGNIYASEVLFRTKLSPFKPSGQVSKTELQSLVMSLQIVLQEAIAAGGSTLKDHRRPSGELGYFQFSFKVYDREGLICLVCKKKSIERVVQAGRSTFYCPHCQKLS</sequence>
<comment type="function">
    <text evidence="15">Involved in base excision repair of DNA damaged by oxidation or by mutagenic agents. Acts as DNA glycosylase that recognizes and removes damaged bases. Has a preference for oxidized purines, such as 7,8-dihydro-8-oxoguanine (8-oxoG). Has AP (apurinic/apyrimidinic) lyase activity and introduces nicks in the DNA strand. Cleaves the DNA backbone by beta-delta elimination to generate a single-strand break at the site of the removed base with both 3'- and 5'-phosphates.</text>
</comment>
<dbReference type="AlphaFoldDB" id="A0A1W6N699"/>
<dbReference type="SMART" id="SM01232">
    <property type="entry name" value="H2TH"/>
    <property type="match status" value="1"/>
</dbReference>
<dbReference type="InterPro" id="IPR010979">
    <property type="entry name" value="Ribosomal_uS13-like_H2TH"/>
</dbReference>
<keyword evidence="11 15" id="KW-0456">Lyase</keyword>
<comment type="subunit">
    <text evidence="3 15">Monomer.</text>
</comment>
<evidence type="ECO:0000256" key="8">
    <source>
        <dbReference type="ARBA" id="ARBA00022833"/>
    </source>
</evidence>
<evidence type="ECO:0000256" key="4">
    <source>
        <dbReference type="ARBA" id="ARBA00022723"/>
    </source>
</evidence>
<dbReference type="STRING" id="1414854.GQ61_08765"/>
<feature type="active site" description="Schiff-base intermediate with DNA" evidence="15">
    <location>
        <position position="2"/>
    </location>
</feature>
<comment type="catalytic activity">
    <reaction evidence="1 15">
        <text>Hydrolysis of DNA containing ring-opened 7-methylguanine residues, releasing 2,6-diamino-4-hydroxy-5-(N-methyl)formamidopyrimidine.</text>
        <dbReference type="EC" id="3.2.2.23"/>
    </reaction>
</comment>
<dbReference type="OrthoDB" id="9800855at2"/>
<dbReference type="SMART" id="SM00898">
    <property type="entry name" value="Fapy_DNA_glyco"/>
    <property type="match status" value="1"/>
</dbReference>
<comment type="catalytic activity">
    <reaction evidence="14 15">
        <text>2'-deoxyribonucleotide-(2'-deoxyribose 5'-phosphate)-2'-deoxyribonucleotide-DNA = a 3'-end 2'-deoxyribonucleotide-(2,3-dehydro-2,3-deoxyribose 5'-phosphate)-DNA + a 5'-end 5'-phospho-2'-deoxyribonucleoside-DNA + H(+)</text>
        <dbReference type="Rhea" id="RHEA:66592"/>
        <dbReference type="Rhea" id="RHEA-COMP:13180"/>
        <dbReference type="Rhea" id="RHEA-COMP:16897"/>
        <dbReference type="Rhea" id="RHEA-COMP:17067"/>
        <dbReference type="ChEBI" id="CHEBI:15378"/>
        <dbReference type="ChEBI" id="CHEBI:136412"/>
        <dbReference type="ChEBI" id="CHEBI:157695"/>
        <dbReference type="ChEBI" id="CHEBI:167181"/>
        <dbReference type="EC" id="4.2.99.18"/>
    </reaction>
</comment>
<dbReference type="Pfam" id="PF06827">
    <property type="entry name" value="zf-FPG_IleRS"/>
    <property type="match status" value="1"/>
</dbReference>
<evidence type="ECO:0000256" key="6">
    <source>
        <dbReference type="ARBA" id="ARBA00022771"/>
    </source>
</evidence>
<dbReference type="PANTHER" id="PTHR22993:SF9">
    <property type="entry name" value="FORMAMIDOPYRIMIDINE-DNA GLYCOSYLASE"/>
    <property type="match status" value="1"/>
</dbReference>
<evidence type="ECO:0000256" key="5">
    <source>
        <dbReference type="ARBA" id="ARBA00022763"/>
    </source>
</evidence>
<keyword evidence="9 15" id="KW-0238">DNA-binding</keyword>
<dbReference type="InterPro" id="IPR012319">
    <property type="entry name" value="FPG_cat"/>
</dbReference>
<dbReference type="Gene3D" id="3.20.190.10">
    <property type="entry name" value="MutM-like, N-terminal"/>
    <property type="match status" value="1"/>
</dbReference>
<keyword evidence="6 15" id="KW-0863">Zinc-finger</keyword>
<feature type="active site" description="Proton donor" evidence="15">
    <location>
        <position position="3"/>
    </location>
</feature>
<dbReference type="PROSITE" id="PS51068">
    <property type="entry name" value="FPG_CAT"/>
    <property type="match status" value="1"/>
</dbReference>
<dbReference type="SUPFAM" id="SSF81624">
    <property type="entry name" value="N-terminal domain of MutM-like DNA repair proteins"/>
    <property type="match status" value="1"/>
</dbReference>
<evidence type="ECO:0000259" key="16">
    <source>
        <dbReference type="PROSITE" id="PS51066"/>
    </source>
</evidence>
<keyword evidence="7 15" id="KW-0378">Hydrolase</keyword>
<evidence type="ECO:0000256" key="13">
    <source>
        <dbReference type="ARBA" id="ARBA00023295"/>
    </source>
</evidence>
<feature type="active site" description="Proton donor; for delta-elimination activity" evidence="15">
    <location>
        <position position="267"/>
    </location>
</feature>
<evidence type="ECO:0000313" key="18">
    <source>
        <dbReference type="EMBL" id="ARN85363.1"/>
    </source>
</evidence>
<dbReference type="RefSeq" id="WP_085784921.1">
    <property type="nucleotide sequence ID" value="NZ_CP008743.1"/>
</dbReference>
<dbReference type="Pfam" id="PF01149">
    <property type="entry name" value="Fapy_DNA_glyco"/>
    <property type="match status" value="1"/>
</dbReference>
<evidence type="ECO:0000256" key="14">
    <source>
        <dbReference type="ARBA" id="ARBA00044632"/>
    </source>
</evidence>
<comment type="similarity">
    <text evidence="2 15">Belongs to the FPG family.</text>
</comment>
<keyword evidence="8 15" id="KW-0862">Zinc</keyword>
<dbReference type="GO" id="GO:0008270">
    <property type="term" value="F:zinc ion binding"/>
    <property type="evidence" value="ECO:0007669"/>
    <property type="project" value="UniProtKB-UniRule"/>
</dbReference>
<evidence type="ECO:0000256" key="3">
    <source>
        <dbReference type="ARBA" id="ARBA00011245"/>
    </source>
</evidence>
<dbReference type="NCBIfam" id="TIGR00577">
    <property type="entry name" value="fpg"/>
    <property type="match status" value="1"/>
</dbReference>
<dbReference type="NCBIfam" id="NF002211">
    <property type="entry name" value="PRK01103.1"/>
    <property type="match status" value="1"/>
</dbReference>
<feature type="binding site" evidence="15">
    <location>
        <position position="95"/>
    </location>
    <ligand>
        <name>DNA</name>
        <dbReference type="ChEBI" id="CHEBI:16991"/>
    </ligand>
</feature>
<keyword evidence="19" id="KW-1185">Reference proteome</keyword>
<evidence type="ECO:0000256" key="1">
    <source>
        <dbReference type="ARBA" id="ARBA00001668"/>
    </source>
</evidence>
<feature type="domain" description="FPG-type" evidence="16">
    <location>
        <begin position="242"/>
        <end position="277"/>
    </location>
</feature>
<dbReference type="InterPro" id="IPR020629">
    <property type="entry name" value="FPG_Glyclase"/>
</dbReference>
<gene>
    <name evidence="15" type="primary">mutM</name>
    <name evidence="15" type="synonym">fpg</name>
    <name evidence="18" type="ORF">GQ61_08765</name>
</gene>
<dbReference type="GO" id="GO:0003684">
    <property type="term" value="F:damaged DNA binding"/>
    <property type="evidence" value="ECO:0007669"/>
    <property type="project" value="InterPro"/>
</dbReference>
<dbReference type="EC" id="3.2.2.23" evidence="15"/>
<evidence type="ECO:0000259" key="17">
    <source>
        <dbReference type="PROSITE" id="PS51068"/>
    </source>
</evidence>
<keyword evidence="4 15" id="KW-0479">Metal-binding</keyword>
<dbReference type="InterPro" id="IPR015886">
    <property type="entry name" value="H2TH_FPG"/>
</dbReference>
<dbReference type="InterPro" id="IPR010663">
    <property type="entry name" value="Znf_FPG/IleRS"/>
</dbReference>
<evidence type="ECO:0000256" key="11">
    <source>
        <dbReference type="ARBA" id="ARBA00023239"/>
    </source>
</evidence>
<evidence type="ECO:0000256" key="7">
    <source>
        <dbReference type="ARBA" id="ARBA00022801"/>
    </source>
</evidence>
<reference evidence="18 19" key="1">
    <citation type="submission" date="2014-06" db="EMBL/GenBank/DDBJ databases">
        <title>The genome of the endonuclear symbiont Nucleicultrix amoebiphila.</title>
        <authorList>
            <person name="Schulz F."/>
            <person name="Horn M."/>
        </authorList>
    </citation>
    <scope>NUCLEOTIDE SEQUENCE [LARGE SCALE GENOMIC DNA]</scope>
    <source>
        <strain evidence="18 19">FS5</strain>
    </source>
</reference>
<keyword evidence="5 15" id="KW-0227">DNA damage</keyword>
<dbReference type="Gene3D" id="1.10.8.50">
    <property type="match status" value="1"/>
</dbReference>
<dbReference type="SUPFAM" id="SSF46946">
    <property type="entry name" value="S13-like H2TH domain"/>
    <property type="match status" value="1"/>
</dbReference>
<evidence type="ECO:0000256" key="15">
    <source>
        <dbReference type="HAMAP-Rule" id="MF_00103"/>
    </source>
</evidence>
<dbReference type="InterPro" id="IPR000214">
    <property type="entry name" value="Znf_DNA_glyclase/AP_lyase"/>
</dbReference>
<dbReference type="PROSITE" id="PS51066">
    <property type="entry name" value="ZF_FPG_2"/>
    <property type="match status" value="1"/>
</dbReference>
<dbReference type="GO" id="GO:0140078">
    <property type="term" value="F:class I DNA-(apurinic or apyrimidinic site) endonuclease activity"/>
    <property type="evidence" value="ECO:0007669"/>
    <property type="project" value="UniProtKB-EC"/>
</dbReference>
<dbReference type="HAMAP" id="MF_00103">
    <property type="entry name" value="Fapy_DNA_glycosyl"/>
    <property type="match status" value="1"/>
</dbReference>
<name>A0A1W6N699_9PROT</name>